<dbReference type="GO" id="GO:0005739">
    <property type="term" value="C:mitochondrion"/>
    <property type="evidence" value="ECO:0007669"/>
    <property type="project" value="TreeGrafter"/>
</dbReference>
<dbReference type="Proteomes" id="UP000663854">
    <property type="component" value="Unassembled WGS sequence"/>
</dbReference>
<dbReference type="PROSITE" id="PS51354">
    <property type="entry name" value="GLUTAREDOXIN_2"/>
    <property type="match status" value="1"/>
</dbReference>
<evidence type="ECO:0000313" key="2">
    <source>
        <dbReference type="Proteomes" id="UP000663854"/>
    </source>
</evidence>
<gene>
    <name evidence="1" type="ORF">PYM288_LOCUS10248</name>
</gene>
<dbReference type="AlphaFoldDB" id="A0A814AM92"/>
<protein>
    <submittedName>
        <fullName evidence="1">Uncharacterized protein</fullName>
    </submittedName>
</protein>
<sequence length="130" mass="15421">MSGSTKHFVNMKINTRRIIVFGKSNDPDSQQVKQIFEQYFLPKDTYEWIDIEKRQDCKQIENYFRSLCFTDRRQTPYIFLAGNYFGTLNQLYYTHIQGRLNEILISVIRSIPSRKCNEGSIVSEKSITNY</sequence>
<comment type="caution">
    <text evidence="1">The sequence shown here is derived from an EMBL/GenBank/DDBJ whole genome shotgun (WGS) entry which is preliminary data.</text>
</comment>
<dbReference type="InterPro" id="IPR036249">
    <property type="entry name" value="Thioredoxin-like_sf"/>
</dbReference>
<dbReference type="Gene3D" id="3.40.30.10">
    <property type="entry name" value="Glutaredoxin"/>
    <property type="match status" value="1"/>
</dbReference>
<evidence type="ECO:0000313" key="1">
    <source>
        <dbReference type="EMBL" id="CAF0915468.1"/>
    </source>
</evidence>
<organism evidence="1 2">
    <name type="scientific">Rotaria sordida</name>
    <dbReference type="NCBI Taxonomy" id="392033"/>
    <lineage>
        <taxon>Eukaryota</taxon>
        <taxon>Metazoa</taxon>
        <taxon>Spiralia</taxon>
        <taxon>Gnathifera</taxon>
        <taxon>Rotifera</taxon>
        <taxon>Eurotatoria</taxon>
        <taxon>Bdelloidea</taxon>
        <taxon>Philodinida</taxon>
        <taxon>Philodinidae</taxon>
        <taxon>Rotaria</taxon>
    </lineage>
</organism>
<accession>A0A814AM92</accession>
<dbReference type="GO" id="GO:0015038">
    <property type="term" value="F:glutathione disulfide oxidoreductase activity"/>
    <property type="evidence" value="ECO:0007669"/>
    <property type="project" value="TreeGrafter"/>
</dbReference>
<dbReference type="SUPFAM" id="SSF52833">
    <property type="entry name" value="Thioredoxin-like"/>
    <property type="match status" value="1"/>
</dbReference>
<dbReference type="PANTHER" id="PTHR46185:SF1">
    <property type="entry name" value="GLUTAREDOXIN-1"/>
    <property type="match status" value="1"/>
</dbReference>
<name>A0A814AM92_9BILA</name>
<dbReference type="PANTHER" id="PTHR46185">
    <property type="entry name" value="GLUTAREDOXIN-1"/>
    <property type="match status" value="1"/>
</dbReference>
<reference evidence="1" key="1">
    <citation type="submission" date="2021-02" db="EMBL/GenBank/DDBJ databases">
        <authorList>
            <person name="Nowell W R."/>
        </authorList>
    </citation>
    <scope>NUCLEOTIDE SEQUENCE</scope>
</reference>
<dbReference type="EMBL" id="CAJNOH010000159">
    <property type="protein sequence ID" value="CAF0915468.1"/>
    <property type="molecule type" value="Genomic_DNA"/>
</dbReference>
<dbReference type="InterPro" id="IPR047185">
    <property type="entry name" value="GLRX1"/>
</dbReference>
<proteinExistence type="predicted"/>